<dbReference type="SMART" id="SM00031">
    <property type="entry name" value="DED"/>
    <property type="match status" value="3"/>
</dbReference>
<reference evidence="4" key="1">
    <citation type="journal article" date="2017" name="bioRxiv">
        <title>Comparative analysis of the genomes of Stylophora pistillata and Acropora digitifera provides evidence for extensive differences between species of corals.</title>
        <authorList>
            <person name="Voolstra C.R."/>
            <person name="Li Y."/>
            <person name="Liew Y.J."/>
            <person name="Baumgarten S."/>
            <person name="Zoccola D."/>
            <person name="Flot J.-F."/>
            <person name="Tambutte S."/>
            <person name="Allemand D."/>
            <person name="Aranda M."/>
        </authorList>
    </citation>
    <scope>NUCLEOTIDE SEQUENCE [LARGE SCALE GENOMIC DNA]</scope>
</reference>
<keyword evidence="4" id="KW-1185">Reference proteome</keyword>
<dbReference type="GO" id="GO:0006915">
    <property type="term" value="P:apoptotic process"/>
    <property type="evidence" value="ECO:0007669"/>
    <property type="project" value="UniProtKB-KW"/>
</dbReference>
<gene>
    <name evidence="3" type="ORF">AWC38_SpisGene19303</name>
</gene>
<dbReference type="GO" id="GO:0042981">
    <property type="term" value="P:regulation of apoptotic process"/>
    <property type="evidence" value="ECO:0007669"/>
    <property type="project" value="InterPro"/>
</dbReference>
<evidence type="ECO:0000313" key="3">
    <source>
        <dbReference type="EMBL" id="PFX16426.1"/>
    </source>
</evidence>
<keyword evidence="1" id="KW-0053">Apoptosis</keyword>
<evidence type="ECO:0000256" key="1">
    <source>
        <dbReference type="ARBA" id="ARBA00022703"/>
    </source>
</evidence>
<dbReference type="SUPFAM" id="SSF47986">
    <property type="entry name" value="DEATH domain"/>
    <property type="match status" value="3"/>
</dbReference>
<protein>
    <recommendedName>
        <fullName evidence="2">DED domain-containing protein</fullName>
    </recommendedName>
</protein>
<dbReference type="OrthoDB" id="5971395at2759"/>
<dbReference type="InterPro" id="IPR011029">
    <property type="entry name" value="DEATH-like_dom_sf"/>
</dbReference>
<feature type="domain" description="DED" evidence="2">
    <location>
        <begin position="246"/>
        <end position="328"/>
    </location>
</feature>
<name>A0A2B4RGY8_STYPI</name>
<dbReference type="AlphaFoldDB" id="A0A2B4RGY8"/>
<sequence length="756" mass="85771">MASRAAASGNRRSLPSPVSIMKYQYPQVFKSFIVQLVKSLNIDDRAAFGFLCLGNVPGSKLDGNMATDSELFALIKSLLNADQLSFNNMTLLKYILTSIGRIDLLQEQEKVELQISTGMVLEYYRKFKSVDGFRPDAHAKLPDDSLGDIVEILFTTKEENLGMITKILDQLRQLGDTQQILNTFILNSQLSWSLYTILLVIIGENYSPWLNSETLEDVSALIKLMPFFKHSNSTPDSLLQIYYPRVFIRFLLRFARGLTLGNRAEFKFWCTGQIPGRKLDINPANDCEFLALIKSLLESNVVTLTNLSLIEEFLFIVDRDDLLQLLKEVELQVSLSRALEVYISSVKDLRYGASMKLPYDQTSIVKFFQGVKGRNEEVICLVFNQLKQFEEDSIIPKIIDSSIQEISQLSWSKFTSYLVFIGEFYASFSWRHTQLPDVKADGYYMSLFLDTKTCERLSGWMLKNGGLMDCQYPPVFKGFFFHFGKSLTTDDRGAFKLWCKGVVPDSKREDKMASVSDIFSWIDFLLTDAVLSVTKTSWIEDFLSSVGRHDLLEALNEVKLQISLGSILKDYVKSVRNDLRDDALKPSCNRSANVVKFLLATKERNKELIRGRVSNHLEQVTAYSISILENMNNSIPEISQPSWRKVTTYLVVIGEFFVSLCQPHTQLPDVAGLFSNTEACKVLSKWMLENGGLEAFQGYIEKEETTIGRYVITIIRESLKEDIELLGSRSRCSERSLSSAEVKDDPNGVMAFADNA</sequence>
<dbReference type="PROSITE" id="PS50168">
    <property type="entry name" value="DED"/>
    <property type="match status" value="3"/>
</dbReference>
<organism evidence="3 4">
    <name type="scientific">Stylophora pistillata</name>
    <name type="common">Smooth cauliflower coral</name>
    <dbReference type="NCBI Taxonomy" id="50429"/>
    <lineage>
        <taxon>Eukaryota</taxon>
        <taxon>Metazoa</taxon>
        <taxon>Cnidaria</taxon>
        <taxon>Anthozoa</taxon>
        <taxon>Hexacorallia</taxon>
        <taxon>Scleractinia</taxon>
        <taxon>Astrocoeniina</taxon>
        <taxon>Pocilloporidae</taxon>
        <taxon>Stylophora</taxon>
    </lineage>
</organism>
<feature type="domain" description="DED" evidence="2">
    <location>
        <begin position="28"/>
        <end position="110"/>
    </location>
</feature>
<evidence type="ECO:0000259" key="2">
    <source>
        <dbReference type="PROSITE" id="PS50168"/>
    </source>
</evidence>
<feature type="domain" description="DED" evidence="2">
    <location>
        <begin position="475"/>
        <end position="557"/>
    </location>
</feature>
<dbReference type="PANTHER" id="PTHR48169:SF7">
    <property type="entry name" value="CASPASE 10"/>
    <property type="match status" value="1"/>
</dbReference>
<evidence type="ECO:0000313" key="4">
    <source>
        <dbReference type="Proteomes" id="UP000225706"/>
    </source>
</evidence>
<dbReference type="Gene3D" id="1.10.533.10">
    <property type="entry name" value="Death Domain, Fas"/>
    <property type="match status" value="3"/>
</dbReference>
<dbReference type="Proteomes" id="UP000225706">
    <property type="component" value="Unassembled WGS sequence"/>
</dbReference>
<accession>A0A2B4RGY8</accession>
<dbReference type="InterPro" id="IPR001875">
    <property type="entry name" value="DED_dom"/>
</dbReference>
<proteinExistence type="predicted"/>
<comment type="caution">
    <text evidence="3">The sequence shown here is derived from an EMBL/GenBank/DDBJ whole genome shotgun (WGS) entry which is preliminary data.</text>
</comment>
<dbReference type="EMBL" id="LSMT01000548">
    <property type="protein sequence ID" value="PFX16426.1"/>
    <property type="molecule type" value="Genomic_DNA"/>
</dbReference>
<dbReference type="PANTHER" id="PTHR48169">
    <property type="entry name" value="DED DOMAIN-CONTAINING PROTEIN"/>
    <property type="match status" value="1"/>
</dbReference>